<evidence type="ECO:0000259" key="2">
    <source>
        <dbReference type="Pfam" id="PF01970"/>
    </source>
</evidence>
<feature type="transmembrane region" description="Helical" evidence="1">
    <location>
        <begin position="35"/>
        <end position="68"/>
    </location>
</feature>
<feature type="transmembrane region" description="Helical" evidence="1">
    <location>
        <begin position="348"/>
        <end position="370"/>
    </location>
</feature>
<feature type="transmembrane region" description="Helical" evidence="1">
    <location>
        <begin position="500"/>
        <end position="523"/>
    </location>
</feature>
<protein>
    <submittedName>
        <fullName evidence="3">Putative tricarboxylic transport membrane protein</fullName>
    </submittedName>
</protein>
<evidence type="ECO:0000313" key="4">
    <source>
        <dbReference type="Proteomes" id="UP000198307"/>
    </source>
</evidence>
<accession>A0A239PVY0</accession>
<feature type="transmembrane region" description="Helical" evidence="1">
    <location>
        <begin position="193"/>
        <end position="210"/>
    </location>
</feature>
<feature type="transmembrane region" description="Helical" evidence="1">
    <location>
        <begin position="448"/>
        <end position="464"/>
    </location>
</feature>
<dbReference type="EMBL" id="FZQB01000006">
    <property type="protein sequence ID" value="SNT73857.1"/>
    <property type="molecule type" value="Genomic_DNA"/>
</dbReference>
<feature type="transmembrane region" description="Helical" evidence="1">
    <location>
        <begin position="283"/>
        <end position="306"/>
    </location>
</feature>
<dbReference type="RefSeq" id="WP_089344234.1">
    <property type="nucleotide sequence ID" value="NZ_CP067130.1"/>
</dbReference>
<keyword evidence="4" id="KW-1185">Reference proteome</keyword>
<proteinExistence type="predicted"/>
<dbReference type="InterPro" id="IPR002823">
    <property type="entry name" value="DUF112_TM"/>
</dbReference>
<dbReference type="Proteomes" id="UP000198307">
    <property type="component" value="Unassembled WGS sequence"/>
</dbReference>
<sequence>MTDILQYVWLGILAVFTGTPLFTVMGMGIPAAPVMVAAGLFTGIAVGATPGLAGPMAMAISLPILLSFFGFTPDALLPVFGFLIGIMKGSTVGGAVPAILFNMPGTPDSLMTTFDGHPMARAGQPRRALRIAQLSSVSGDTFSDIVLFVCAPFLAVVVEAYLDLPEKAALLILSISFIAAVIGGSVGKGLLSVSLGLIAAFVGTGQALSPRMTFGIDELSRGFSVVGAILGVLIIGETLTSLEDLWIHRKKARIDESLPDSVVDGLEKGDVRRILPHVLRSSVVGSVIGALPGVGSALAATLGYTIGKNYHAKRMKPGDAVFGAGAPEGIAATEAANSAVSGANLIPVLSLGIPGNAAAVFLILAADSIGGFNPGPQVFRFDTAQINPELVIAFGIFTLMSIGNILNWVIGGRFMRAMGILARIPLQYLLPVVLLVTMTAIYVQDTSLFALWVAFAFGIVGYVFRRCNIPVLPFVIALVLASPLEQTAREAFAATGGDPFFLFNSPTSTIFILAAVASVIFFARAAK</sequence>
<reference evidence="3 4" key="1">
    <citation type="submission" date="2017-07" db="EMBL/GenBank/DDBJ databases">
        <authorList>
            <person name="Sun Z.S."/>
            <person name="Albrecht U."/>
            <person name="Echele G."/>
            <person name="Lee C.C."/>
        </authorList>
    </citation>
    <scope>NUCLEOTIDE SEQUENCE [LARGE SCALE GENOMIC DNA]</scope>
    <source>
        <strain evidence="3 4">DSM 14827</strain>
    </source>
</reference>
<feature type="transmembrane region" description="Helical" evidence="1">
    <location>
        <begin position="422"/>
        <end position="442"/>
    </location>
</feature>
<feature type="transmembrane region" description="Helical" evidence="1">
    <location>
        <begin position="169"/>
        <end position="187"/>
    </location>
</feature>
<feature type="transmembrane region" description="Helical" evidence="1">
    <location>
        <begin position="471"/>
        <end position="488"/>
    </location>
</feature>
<dbReference type="AlphaFoldDB" id="A0A239PVY0"/>
<dbReference type="PANTHER" id="PTHR35342:SF5">
    <property type="entry name" value="TRICARBOXYLIC TRANSPORT PROTEIN"/>
    <property type="match status" value="1"/>
</dbReference>
<keyword evidence="1" id="KW-1133">Transmembrane helix</keyword>
<feature type="transmembrane region" description="Helical" evidence="1">
    <location>
        <begin position="222"/>
        <end position="242"/>
    </location>
</feature>
<feature type="transmembrane region" description="Helical" evidence="1">
    <location>
        <begin position="390"/>
        <end position="410"/>
    </location>
</feature>
<feature type="transmembrane region" description="Helical" evidence="1">
    <location>
        <begin position="75"/>
        <end position="101"/>
    </location>
</feature>
<dbReference type="Pfam" id="PF01970">
    <property type="entry name" value="TctA"/>
    <property type="match status" value="1"/>
</dbReference>
<dbReference type="PANTHER" id="PTHR35342">
    <property type="entry name" value="TRICARBOXYLIC TRANSPORT PROTEIN"/>
    <property type="match status" value="1"/>
</dbReference>
<keyword evidence="1" id="KW-0472">Membrane</keyword>
<dbReference type="OrthoDB" id="9791872at2"/>
<feature type="transmembrane region" description="Helical" evidence="1">
    <location>
        <begin position="7"/>
        <end position="29"/>
    </location>
</feature>
<gene>
    <name evidence="3" type="ORF">SAMN05444959_10637</name>
</gene>
<organism evidence="3 4">
    <name type="scientific">Paracoccus seriniphilus</name>
    <dbReference type="NCBI Taxonomy" id="184748"/>
    <lineage>
        <taxon>Bacteria</taxon>
        <taxon>Pseudomonadati</taxon>
        <taxon>Pseudomonadota</taxon>
        <taxon>Alphaproteobacteria</taxon>
        <taxon>Rhodobacterales</taxon>
        <taxon>Paracoccaceae</taxon>
        <taxon>Paracoccus</taxon>
    </lineage>
</organism>
<feature type="domain" description="DUF112" evidence="2">
    <location>
        <begin position="35"/>
        <end position="476"/>
    </location>
</feature>
<keyword evidence="1" id="KW-0812">Transmembrane</keyword>
<name>A0A239PVY0_9RHOB</name>
<feature type="transmembrane region" description="Helical" evidence="1">
    <location>
        <begin position="145"/>
        <end position="162"/>
    </location>
</feature>
<evidence type="ECO:0000313" key="3">
    <source>
        <dbReference type="EMBL" id="SNT73857.1"/>
    </source>
</evidence>
<evidence type="ECO:0000256" key="1">
    <source>
        <dbReference type="SAM" id="Phobius"/>
    </source>
</evidence>